<accession>A0AAW6QUV5</accession>
<reference evidence="18" key="1">
    <citation type="journal article" date="2019" name="Int J Environ Res Public Health">
        <title>Characterization of Chromosome-Mediated BlaOXA-894 in Shewanella xiamenensis Isolated from Pig Wastewater.</title>
        <authorList>
            <person name="Zou H."/>
            <person name="Zhou Z."/>
            <person name="Xia H."/>
            <person name="Zhao Q."/>
            <person name="Li X."/>
        </authorList>
    </citation>
    <scope>NUCLEOTIDE SEQUENCE</scope>
    <source>
        <strain evidence="18">2015oxa</strain>
    </source>
</reference>
<evidence type="ECO:0000256" key="5">
    <source>
        <dbReference type="ARBA" id="ARBA00011869"/>
    </source>
</evidence>
<keyword evidence="9 16" id="KW-1278">Translocase</keyword>
<evidence type="ECO:0000256" key="14">
    <source>
        <dbReference type="ARBA" id="ARBA00023201"/>
    </source>
</evidence>
<evidence type="ECO:0000256" key="9">
    <source>
        <dbReference type="ARBA" id="ARBA00022967"/>
    </source>
</evidence>
<keyword evidence="12 16" id="KW-0406">Ion transport</keyword>
<evidence type="ECO:0000256" key="6">
    <source>
        <dbReference type="ARBA" id="ARBA00022448"/>
    </source>
</evidence>
<feature type="transmembrane region" description="Helical" evidence="16 17">
    <location>
        <begin position="22"/>
        <end position="48"/>
    </location>
</feature>
<reference evidence="18" key="2">
    <citation type="submission" date="2019-04" db="EMBL/GenBank/DDBJ databases">
        <authorList>
            <person name="Zou H."/>
        </authorList>
    </citation>
    <scope>NUCLEOTIDE SEQUENCE</scope>
    <source>
        <strain evidence="18">2015oxa</strain>
    </source>
</reference>
<evidence type="ECO:0000256" key="11">
    <source>
        <dbReference type="ARBA" id="ARBA00023053"/>
    </source>
</evidence>
<dbReference type="GO" id="GO:0036376">
    <property type="term" value="P:sodium ion export across plasma membrane"/>
    <property type="evidence" value="ECO:0007669"/>
    <property type="project" value="InterPro"/>
</dbReference>
<evidence type="ECO:0000256" key="1">
    <source>
        <dbReference type="ARBA" id="ARBA00001959"/>
    </source>
</evidence>
<comment type="subunit">
    <text evidence="5 16">Heterotrimer of an alpha, a beta and a gamma subunit.</text>
</comment>
<comment type="caution">
    <text evidence="18">The sequence shown here is derived from an EMBL/GenBank/DDBJ whole genome shotgun (WGS) entry which is preliminary data.</text>
</comment>
<evidence type="ECO:0000256" key="13">
    <source>
        <dbReference type="ARBA" id="ARBA00023136"/>
    </source>
</evidence>
<organism evidence="18">
    <name type="scientific">Shewanella xiamenensis</name>
    <dbReference type="NCBI Taxonomy" id="332186"/>
    <lineage>
        <taxon>Bacteria</taxon>
        <taxon>Pseudomonadati</taxon>
        <taxon>Pseudomonadota</taxon>
        <taxon>Gammaproteobacteria</taxon>
        <taxon>Alteromonadales</taxon>
        <taxon>Shewanellaceae</taxon>
        <taxon>Shewanella</taxon>
    </lineage>
</organism>
<evidence type="ECO:0000256" key="16">
    <source>
        <dbReference type="HAMAP-Rule" id="MF_00404"/>
    </source>
</evidence>
<keyword evidence="8 16" id="KW-0812">Transmembrane</keyword>
<evidence type="ECO:0000256" key="4">
    <source>
        <dbReference type="ARBA" id="ARBA00005844"/>
    </source>
</evidence>
<keyword evidence="13 16" id="KW-0472">Membrane</keyword>
<evidence type="ECO:0000256" key="17">
    <source>
        <dbReference type="RuleBase" id="RU004278"/>
    </source>
</evidence>
<comment type="function">
    <text evidence="2 16 17">Catalyzes the decarboxylation of oxaloacetate coupled to Na(+) translocation.</text>
</comment>
<evidence type="ECO:0000256" key="10">
    <source>
        <dbReference type="ARBA" id="ARBA00022989"/>
    </source>
</evidence>
<keyword evidence="6 16" id="KW-0813">Transport</keyword>
<dbReference type="GO" id="GO:0005886">
    <property type="term" value="C:plasma membrane"/>
    <property type="evidence" value="ECO:0007669"/>
    <property type="project" value="UniProtKB-SubCell"/>
</dbReference>
<dbReference type="GO" id="GO:0015451">
    <property type="term" value="F:decarboxylation-driven active transmembrane transporter activity"/>
    <property type="evidence" value="ECO:0007669"/>
    <property type="project" value="UniProtKB-EC"/>
</dbReference>
<evidence type="ECO:0000313" key="18">
    <source>
        <dbReference type="EMBL" id="MDG5899729.1"/>
    </source>
</evidence>
<dbReference type="InterPro" id="IPR023424">
    <property type="entry name" value="OadG"/>
</dbReference>
<protein>
    <recommendedName>
        <fullName evidence="16">Probable oxaloacetate decarboxylase gamma chain</fullName>
        <ecNumber evidence="16">7.2.4.2</ecNumber>
    </recommendedName>
</protein>
<dbReference type="NCBIfam" id="TIGR01195">
    <property type="entry name" value="oadG_fam"/>
    <property type="match status" value="1"/>
</dbReference>
<dbReference type="EMBL" id="SUNE01000004">
    <property type="protein sequence ID" value="MDG5899729.1"/>
    <property type="molecule type" value="Genomic_DNA"/>
</dbReference>
<comment type="similarity">
    <text evidence="4 16 17">Belongs to the OadG family.</text>
</comment>
<evidence type="ECO:0000256" key="2">
    <source>
        <dbReference type="ARBA" id="ARBA00003002"/>
    </source>
</evidence>
<keyword evidence="11 16" id="KW-0915">Sodium</keyword>
<comment type="catalytic activity">
    <reaction evidence="15 16 17">
        <text>oxaloacetate + 2 Na(+)(in) + H(+) = pyruvate + 2 Na(+)(out) + CO2</text>
        <dbReference type="Rhea" id="RHEA:57724"/>
        <dbReference type="ChEBI" id="CHEBI:15361"/>
        <dbReference type="ChEBI" id="CHEBI:15378"/>
        <dbReference type="ChEBI" id="CHEBI:16452"/>
        <dbReference type="ChEBI" id="CHEBI:16526"/>
        <dbReference type="ChEBI" id="CHEBI:29101"/>
        <dbReference type="EC" id="7.2.4.2"/>
    </reaction>
</comment>
<dbReference type="EC" id="7.2.4.2" evidence="16"/>
<dbReference type="HAMAP" id="MF_00404">
    <property type="entry name" value="OadG"/>
    <property type="match status" value="1"/>
</dbReference>
<evidence type="ECO:0000256" key="3">
    <source>
        <dbReference type="ARBA" id="ARBA00004162"/>
    </source>
</evidence>
<sequence>MLVKGEGGRAVKGELTQQLLDAVGIMLLGMGLVYLFLSVLILGVNLVAKWCREEHKAVEPLKVNDASSTGAASTLDPKLVAAISLAVQQYRSQAQ</sequence>
<dbReference type="AlphaFoldDB" id="A0AAW6QUV5"/>
<dbReference type="RefSeq" id="WP_279254981.1">
    <property type="nucleotide sequence ID" value="NZ_SUNE01000004.1"/>
</dbReference>
<comment type="cofactor">
    <cofactor evidence="1 16 17">
        <name>Na(+)</name>
        <dbReference type="ChEBI" id="CHEBI:29101"/>
    </cofactor>
</comment>
<comment type="subcellular location">
    <subcellularLocation>
        <location evidence="3 16 17">Cell membrane</location>
        <topology evidence="3 16 17">Single-pass membrane protein</topology>
    </subcellularLocation>
</comment>
<keyword evidence="10 16" id="KW-1133">Transmembrane helix</keyword>
<keyword evidence="7 16" id="KW-1003">Cell membrane</keyword>
<dbReference type="GO" id="GO:0008948">
    <property type="term" value="F:oxaloacetate decarboxylase activity"/>
    <property type="evidence" value="ECO:0007669"/>
    <property type="project" value="UniProtKB-UniRule"/>
</dbReference>
<dbReference type="GO" id="GO:0015081">
    <property type="term" value="F:sodium ion transmembrane transporter activity"/>
    <property type="evidence" value="ECO:0007669"/>
    <property type="project" value="UniProtKB-UniRule"/>
</dbReference>
<dbReference type="InterPro" id="IPR005899">
    <property type="entry name" value="Na_pump_deCOase"/>
</dbReference>
<proteinExistence type="inferred from homology"/>
<evidence type="ECO:0000256" key="7">
    <source>
        <dbReference type="ARBA" id="ARBA00022475"/>
    </source>
</evidence>
<name>A0AAW6QUV5_9GAMM</name>
<dbReference type="Proteomes" id="UP001152518">
    <property type="component" value="Unassembled WGS sequence"/>
</dbReference>
<keyword evidence="14 16" id="KW-0739">Sodium transport</keyword>
<evidence type="ECO:0000256" key="15">
    <source>
        <dbReference type="ARBA" id="ARBA00048176"/>
    </source>
</evidence>
<gene>
    <name evidence="16" type="primary">oadG</name>
    <name evidence="18" type="ORF">E2650_07445</name>
</gene>
<evidence type="ECO:0000256" key="12">
    <source>
        <dbReference type="ARBA" id="ARBA00023065"/>
    </source>
</evidence>
<dbReference type="Pfam" id="PF04277">
    <property type="entry name" value="OAD_gamma"/>
    <property type="match status" value="1"/>
</dbReference>
<evidence type="ECO:0000256" key="8">
    <source>
        <dbReference type="ARBA" id="ARBA00022692"/>
    </source>
</evidence>